<keyword evidence="3" id="KW-0862">Zinc</keyword>
<reference evidence="7" key="1">
    <citation type="submission" date="2018-08" db="EMBL/GenBank/DDBJ databases">
        <authorList>
            <person name="Rossello M."/>
        </authorList>
    </citation>
    <scope>NUCLEOTIDE SEQUENCE [LARGE SCALE GENOMIC DNA]</scope>
    <source>
        <strain evidence="7">cv. Chinese Spring</strain>
    </source>
</reference>
<keyword evidence="5" id="KW-0812">Transmembrane</keyword>
<organism evidence="7">
    <name type="scientific">Triticum aestivum</name>
    <name type="common">Wheat</name>
    <dbReference type="NCBI Taxonomy" id="4565"/>
    <lineage>
        <taxon>Eukaryota</taxon>
        <taxon>Viridiplantae</taxon>
        <taxon>Streptophyta</taxon>
        <taxon>Embryophyta</taxon>
        <taxon>Tracheophyta</taxon>
        <taxon>Spermatophyta</taxon>
        <taxon>Magnoliopsida</taxon>
        <taxon>Liliopsida</taxon>
        <taxon>Poales</taxon>
        <taxon>Poaceae</taxon>
        <taxon>BOP clade</taxon>
        <taxon>Pooideae</taxon>
        <taxon>Triticodae</taxon>
        <taxon>Triticeae</taxon>
        <taxon>Triticinae</taxon>
        <taxon>Triticum</taxon>
    </lineage>
</organism>
<evidence type="ECO:0000256" key="4">
    <source>
        <dbReference type="PROSITE-ProRule" id="PRU01343"/>
    </source>
</evidence>
<evidence type="ECO:0000256" key="5">
    <source>
        <dbReference type="SAM" id="Phobius"/>
    </source>
</evidence>
<sequence length="142" mass="15870">MLPLVACPCCHVRDTIVLRSKSIANPGRVFYKCPNHRVGTNPCQHYYWEDGPDNYFDFLVKNGHISIARTGRSGGISGHSLGDIESEEAEEEEDRGVKVQKICNGVMIDVVKKLDELICLVRMSLFCIVTLLAVMIYVVALK</sequence>
<protein>
    <recommendedName>
        <fullName evidence="6">GRF-type domain-containing protein</fullName>
    </recommendedName>
</protein>
<dbReference type="Proteomes" id="UP000019116">
    <property type="component" value="Chromosome 4A"/>
</dbReference>
<dbReference type="Gramene" id="TraesCAD_scaffold_147384_01G000100.1">
    <property type="protein sequence ID" value="TraesCAD_scaffold_147384_01G000100.1"/>
    <property type="gene ID" value="TraesCAD_scaffold_147384_01G000100"/>
</dbReference>
<dbReference type="Gramene" id="TraesCS4A02G412300.1">
    <property type="protein sequence ID" value="TraesCS4A02G412300.1"/>
    <property type="gene ID" value="TraesCS4A02G412300"/>
</dbReference>
<keyword evidence="2 4" id="KW-0863">Zinc-finger</keyword>
<dbReference type="PANTHER" id="PTHR33680:SF7">
    <property type="entry name" value="OS02G0474200 PROTEIN"/>
    <property type="match status" value="1"/>
</dbReference>
<dbReference type="Pfam" id="PF06839">
    <property type="entry name" value="Zn_ribbon_GRF"/>
    <property type="match status" value="1"/>
</dbReference>
<evidence type="ECO:0000256" key="1">
    <source>
        <dbReference type="ARBA" id="ARBA00022723"/>
    </source>
</evidence>
<dbReference type="OrthoDB" id="662112at2759"/>
<dbReference type="EnsemblPlants" id="TraesCS4A02G412300.1">
    <property type="protein sequence ID" value="TraesCS4A02G412300.1"/>
    <property type="gene ID" value="TraesCS4A02G412300"/>
</dbReference>
<evidence type="ECO:0000313" key="8">
    <source>
        <dbReference type="Proteomes" id="UP000019116"/>
    </source>
</evidence>
<evidence type="ECO:0000259" key="6">
    <source>
        <dbReference type="PROSITE" id="PS51999"/>
    </source>
</evidence>
<keyword evidence="8" id="KW-1185">Reference proteome</keyword>
<dbReference type="Gramene" id="TraesCLE_scaffold_037410_01G000100.1">
    <property type="protein sequence ID" value="TraesCLE_scaffold_037410_01G000100.1"/>
    <property type="gene ID" value="TraesCLE_scaffold_037410_01G000100"/>
</dbReference>
<proteinExistence type="predicted"/>
<dbReference type="PANTHER" id="PTHR33680">
    <property type="entry name" value="OS07G0190500 PROTEIN"/>
    <property type="match status" value="1"/>
</dbReference>
<dbReference type="Gramene" id="TraesWEE_scaffold_011852_01G000200.1">
    <property type="protein sequence ID" value="TraesWEE_scaffold_011852_01G000200.1"/>
    <property type="gene ID" value="TraesWEE_scaffold_011852_01G000200"/>
</dbReference>
<evidence type="ECO:0000313" key="7">
    <source>
        <dbReference type="EnsemblPlants" id="TraesCS4A02G412300.1"/>
    </source>
</evidence>
<dbReference type="Gramene" id="TraesCS4A03G1019600.1">
    <property type="protein sequence ID" value="TraesCS4A03G1019600.1.CDS"/>
    <property type="gene ID" value="TraesCS4A03G1019600"/>
</dbReference>
<keyword evidence="5" id="KW-0472">Membrane</keyword>
<dbReference type="OMA" id="PCIDSAG"/>
<dbReference type="Gramene" id="TraesROB_scaffold_051354_01G000100.1">
    <property type="protein sequence ID" value="TraesROB_scaffold_051354_01G000100.1"/>
    <property type="gene ID" value="TraesROB_scaffold_051354_01G000100"/>
</dbReference>
<feature type="transmembrane region" description="Helical" evidence="5">
    <location>
        <begin position="117"/>
        <end position="140"/>
    </location>
</feature>
<dbReference type="AlphaFoldDB" id="A0A3B6I314"/>
<keyword evidence="5" id="KW-1133">Transmembrane helix</keyword>
<dbReference type="InterPro" id="IPR010666">
    <property type="entry name" value="Znf_GRF"/>
</dbReference>
<keyword evidence="1" id="KW-0479">Metal-binding</keyword>
<evidence type="ECO:0000256" key="3">
    <source>
        <dbReference type="ARBA" id="ARBA00022833"/>
    </source>
</evidence>
<evidence type="ECO:0000256" key="2">
    <source>
        <dbReference type="ARBA" id="ARBA00022771"/>
    </source>
</evidence>
<dbReference type="GO" id="GO:0008270">
    <property type="term" value="F:zinc ion binding"/>
    <property type="evidence" value="ECO:0007669"/>
    <property type="project" value="UniProtKB-KW"/>
</dbReference>
<name>A0A3B6I314_WHEAT</name>
<reference evidence="7" key="2">
    <citation type="submission" date="2018-10" db="UniProtKB">
        <authorList>
            <consortium name="EnsemblPlants"/>
        </authorList>
    </citation>
    <scope>IDENTIFICATION</scope>
</reference>
<dbReference type="PROSITE" id="PS51999">
    <property type="entry name" value="ZF_GRF"/>
    <property type="match status" value="1"/>
</dbReference>
<accession>A0A3B6I314</accession>
<feature type="domain" description="GRF-type" evidence="6">
    <location>
        <begin position="7"/>
        <end position="52"/>
    </location>
</feature>